<dbReference type="InterPro" id="IPR051258">
    <property type="entry name" value="Diverse_Substrate_Transporter"/>
</dbReference>
<organism evidence="9 10">
    <name type="scientific">Triparma strigata</name>
    <dbReference type="NCBI Taxonomy" id="1606541"/>
    <lineage>
        <taxon>Eukaryota</taxon>
        <taxon>Sar</taxon>
        <taxon>Stramenopiles</taxon>
        <taxon>Ochrophyta</taxon>
        <taxon>Bolidophyceae</taxon>
        <taxon>Parmales</taxon>
        <taxon>Triparmaceae</taxon>
        <taxon>Triparma</taxon>
    </lineage>
</organism>
<keyword evidence="5 7" id="KW-0472">Membrane</keyword>
<name>A0A9W6ZKK1_9STRA</name>
<feature type="domain" description="EamA" evidence="8">
    <location>
        <begin position="144"/>
        <end position="273"/>
    </location>
</feature>
<gene>
    <name evidence="9" type="ORF">TrST_g8076</name>
</gene>
<feature type="transmembrane region" description="Helical" evidence="7">
    <location>
        <begin position="353"/>
        <end position="373"/>
    </location>
</feature>
<dbReference type="InterPro" id="IPR037185">
    <property type="entry name" value="EmrE-like"/>
</dbReference>
<evidence type="ECO:0000259" key="8">
    <source>
        <dbReference type="Pfam" id="PF00892"/>
    </source>
</evidence>
<evidence type="ECO:0000256" key="7">
    <source>
        <dbReference type="SAM" id="Phobius"/>
    </source>
</evidence>
<evidence type="ECO:0000313" key="9">
    <source>
        <dbReference type="EMBL" id="GMH53756.1"/>
    </source>
</evidence>
<keyword evidence="3 7" id="KW-0812">Transmembrane</keyword>
<dbReference type="AlphaFoldDB" id="A0A9W6ZKK1"/>
<dbReference type="EMBL" id="BRXY01000022">
    <property type="protein sequence ID" value="GMH53756.1"/>
    <property type="molecule type" value="Genomic_DNA"/>
</dbReference>
<feature type="transmembrane region" description="Helical" evidence="7">
    <location>
        <begin position="141"/>
        <end position="160"/>
    </location>
</feature>
<evidence type="ECO:0000256" key="3">
    <source>
        <dbReference type="ARBA" id="ARBA00022692"/>
    </source>
</evidence>
<evidence type="ECO:0000256" key="5">
    <source>
        <dbReference type="ARBA" id="ARBA00023136"/>
    </source>
</evidence>
<evidence type="ECO:0000256" key="6">
    <source>
        <dbReference type="SAM" id="MobiDB-lite"/>
    </source>
</evidence>
<dbReference type="Proteomes" id="UP001165085">
    <property type="component" value="Unassembled WGS sequence"/>
</dbReference>
<keyword evidence="4 7" id="KW-1133">Transmembrane helix</keyword>
<evidence type="ECO:0000313" key="10">
    <source>
        <dbReference type="Proteomes" id="UP001165085"/>
    </source>
</evidence>
<feature type="region of interest" description="Disordered" evidence="6">
    <location>
        <begin position="38"/>
        <end position="64"/>
    </location>
</feature>
<protein>
    <recommendedName>
        <fullName evidence="8">EamA domain-containing protein</fullName>
    </recommendedName>
</protein>
<comment type="caution">
    <text evidence="9">The sequence shown here is derived from an EMBL/GenBank/DDBJ whole genome shotgun (WGS) entry which is preliminary data.</text>
</comment>
<dbReference type="Pfam" id="PF00892">
    <property type="entry name" value="EamA"/>
    <property type="match status" value="2"/>
</dbReference>
<comment type="subcellular location">
    <subcellularLocation>
        <location evidence="1">Cell membrane</location>
        <topology evidence="1">Multi-pass membrane protein</topology>
    </subcellularLocation>
</comment>
<dbReference type="GO" id="GO:0005886">
    <property type="term" value="C:plasma membrane"/>
    <property type="evidence" value="ECO:0007669"/>
    <property type="project" value="UniProtKB-SubCell"/>
</dbReference>
<keyword evidence="10" id="KW-1185">Reference proteome</keyword>
<feature type="transmembrane region" description="Helical" evidence="7">
    <location>
        <begin position="313"/>
        <end position="333"/>
    </location>
</feature>
<feature type="transmembrane region" description="Helical" evidence="7">
    <location>
        <begin position="166"/>
        <end position="189"/>
    </location>
</feature>
<dbReference type="PANTHER" id="PTHR42920">
    <property type="entry name" value="OS03G0707200 PROTEIN-RELATED"/>
    <property type="match status" value="1"/>
</dbReference>
<dbReference type="PANTHER" id="PTHR42920:SF5">
    <property type="entry name" value="EAMA DOMAIN-CONTAINING PROTEIN"/>
    <property type="match status" value="1"/>
</dbReference>
<dbReference type="SUPFAM" id="SSF103481">
    <property type="entry name" value="Multidrug resistance efflux transporter EmrE"/>
    <property type="match status" value="2"/>
</dbReference>
<evidence type="ECO:0000256" key="1">
    <source>
        <dbReference type="ARBA" id="ARBA00004651"/>
    </source>
</evidence>
<feature type="domain" description="EamA" evidence="8">
    <location>
        <begin position="346"/>
        <end position="426"/>
    </location>
</feature>
<dbReference type="OrthoDB" id="2017960at2759"/>
<reference evidence="10" key="1">
    <citation type="journal article" date="2023" name="Commun. Biol.">
        <title>Genome analysis of Parmales, the sister group of diatoms, reveals the evolutionary specialization of diatoms from phago-mixotrophs to photoautotrophs.</title>
        <authorList>
            <person name="Ban H."/>
            <person name="Sato S."/>
            <person name="Yoshikawa S."/>
            <person name="Yamada K."/>
            <person name="Nakamura Y."/>
            <person name="Ichinomiya M."/>
            <person name="Sato N."/>
            <person name="Blanc-Mathieu R."/>
            <person name="Endo H."/>
            <person name="Kuwata A."/>
            <person name="Ogata H."/>
        </authorList>
    </citation>
    <scope>NUCLEOTIDE SEQUENCE [LARGE SCALE GENOMIC DNA]</scope>
    <source>
        <strain evidence="10">NIES 3701</strain>
    </source>
</reference>
<evidence type="ECO:0000256" key="4">
    <source>
        <dbReference type="ARBA" id="ARBA00022989"/>
    </source>
</evidence>
<dbReference type="InterPro" id="IPR000620">
    <property type="entry name" value="EamA_dom"/>
</dbReference>
<keyword evidence="2" id="KW-1003">Cell membrane</keyword>
<proteinExistence type="predicted"/>
<accession>A0A9W6ZKK1</accession>
<evidence type="ECO:0000256" key="2">
    <source>
        <dbReference type="ARBA" id="ARBA00022475"/>
    </source>
</evidence>
<sequence>MIPVSRNSKSPLVAVSRNVPKIDLLQFSRSRQALVGVPSCLKNSPNPPPDDLRTSNPTVKPSRPPTRLFSLLLPLLDKKISPLKEPLTFDATSSPALSDLTQRVKLATQNEAVNQPFDPLGLSDIVEEEVKEVKFVDSKNFSRLLVMIAAALYGTNFATVKILDSTLPIATCCALRFTLAAVAVSPFLFTPSPTSSKSSPSPILSGLEIGAWNAAGYLSQAVGLSTTPASKSAFICSLAVIVVPILDLIFEGKKLNQKSTIGCILAVLGVMLLEGTDISLQSSDLATFFQPVAFGFGFWRMEKAMKIHENEALKLTAAQLVAIAGVSVGYMVGGGGGEGLPDFESVKEWLTTPAILGSLLWTGLVTTAFTVWLETLALKNLSAAETTLLFSTEPIWGSLFAAAVMGEVFGVKGYAGAGVILLSCLYSSGGLDGIISKDSEKESVEYVSGMKQTDQLLRTKPNSIVTTTGGLVATTVVSDLQANIDLDGAISTVETFEATVAEEVAGIAGVLPDLAETAIKITAESI</sequence>